<reference evidence="2 3" key="1">
    <citation type="submission" date="2019-03" db="EMBL/GenBank/DDBJ databases">
        <authorList>
            <person name="Jensen L."/>
            <person name="Storgaard J."/>
            <person name="Sulaj E."/>
            <person name="Schramm A."/>
            <person name="Marshall I.P.G."/>
        </authorList>
    </citation>
    <scope>NUCLEOTIDE SEQUENCE [LARGE SCALE GENOMIC DNA]</scope>
    <source>
        <strain evidence="2 3">2017H2G3</strain>
    </source>
</reference>
<name>A0A4R1AZY3_9BACI</name>
<dbReference type="AlphaFoldDB" id="A0A4R1AZY3"/>
<gene>
    <name evidence="2" type="ORF">E0Y62_11355</name>
</gene>
<dbReference type="Proteomes" id="UP000293846">
    <property type="component" value="Unassembled WGS sequence"/>
</dbReference>
<keyword evidence="3" id="KW-1185">Reference proteome</keyword>
<protein>
    <recommendedName>
        <fullName evidence="4">Endolytic transglycosylase MltG</fullName>
    </recommendedName>
</protein>
<dbReference type="STRING" id="1742358.GCA_001439605_03164"/>
<evidence type="ECO:0000313" key="2">
    <source>
        <dbReference type="EMBL" id="TCJ04039.1"/>
    </source>
</evidence>
<dbReference type="OrthoDB" id="2942983at2"/>
<feature type="signal peptide" evidence="1">
    <location>
        <begin position="1"/>
        <end position="22"/>
    </location>
</feature>
<dbReference type="RefSeq" id="WP_131236881.1">
    <property type="nucleotide sequence ID" value="NZ_SJTH01000011.1"/>
</dbReference>
<keyword evidence="1" id="KW-0732">Signal</keyword>
<evidence type="ECO:0000256" key="1">
    <source>
        <dbReference type="SAM" id="SignalP"/>
    </source>
</evidence>
<feature type="chain" id="PRO_5038546746" description="Endolytic transglycosylase MltG" evidence="1">
    <location>
        <begin position="23"/>
        <end position="154"/>
    </location>
</feature>
<sequence>MKAEKMRSFAAGLMIAAGLCGAVYYLGSDETATTATTNKTVTAKMSEDEMKSSLASKGFVVHTEEEWNKQLAAAKEGEKKPNEEKVVYRTVLTVTLGMTSIDVGKALEKAHIIKSAKEFFNEVEKRGVSTKLRPGSYDLESGMTDDQIIKTIFK</sequence>
<proteinExistence type="predicted"/>
<evidence type="ECO:0008006" key="4">
    <source>
        <dbReference type="Google" id="ProtNLM"/>
    </source>
</evidence>
<organism evidence="2 3">
    <name type="scientific">Cytobacillus praedii</name>
    <dbReference type="NCBI Taxonomy" id="1742358"/>
    <lineage>
        <taxon>Bacteria</taxon>
        <taxon>Bacillati</taxon>
        <taxon>Bacillota</taxon>
        <taxon>Bacilli</taxon>
        <taxon>Bacillales</taxon>
        <taxon>Bacillaceae</taxon>
        <taxon>Cytobacillus</taxon>
    </lineage>
</organism>
<dbReference type="Gene3D" id="3.30.1490.480">
    <property type="entry name" value="Endolytic murein transglycosylase"/>
    <property type="match status" value="1"/>
</dbReference>
<dbReference type="EMBL" id="SJTH01000011">
    <property type="protein sequence ID" value="TCJ04039.1"/>
    <property type="molecule type" value="Genomic_DNA"/>
</dbReference>
<comment type="caution">
    <text evidence="2">The sequence shown here is derived from an EMBL/GenBank/DDBJ whole genome shotgun (WGS) entry which is preliminary data.</text>
</comment>
<accession>A0A4R1AZY3</accession>
<evidence type="ECO:0000313" key="3">
    <source>
        <dbReference type="Proteomes" id="UP000293846"/>
    </source>
</evidence>